<dbReference type="Proteomes" id="UP000422736">
    <property type="component" value="Chromosome 8"/>
</dbReference>
<comment type="subcellular location">
    <subcellularLocation>
        <location evidence="1">Endomembrane system</location>
    </subcellularLocation>
</comment>
<dbReference type="InterPro" id="IPR026739">
    <property type="entry name" value="AP_beta"/>
</dbReference>
<accession>A0ABX6F0X1</accession>
<evidence type="ECO:0000256" key="2">
    <source>
        <dbReference type="ARBA" id="ARBA00006613"/>
    </source>
</evidence>
<dbReference type="PANTHER" id="PTHR11134">
    <property type="entry name" value="ADAPTOR COMPLEX SUBUNIT BETA FAMILY MEMBER"/>
    <property type="match status" value="1"/>
</dbReference>
<evidence type="ECO:0000256" key="1">
    <source>
        <dbReference type="ARBA" id="ARBA00004308"/>
    </source>
</evidence>
<comment type="function">
    <text evidence="6">Adaptins are components of the adaptor complexes which link clathrin to receptors in coated vesicles. Clathrin-associated protein complexes are believed to interact with the cytoplasmic tails of membrane proteins, leading to their selection and concentration.</text>
</comment>
<organism evidence="9 10">
    <name type="scientific">Kluyveromyces marxianus</name>
    <name type="common">Yeast</name>
    <name type="synonym">Candida kefyr</name>
    <dbReference type="NCBI Taxonomy" id="4911"/>
    <lineage>
        <taxon>Eukaryota</taxon>
        <taxon>Fungi</taxon>
        <taxon>Dikarya</taxon>
        <taxon>Ascomycota</taxon>
        <taxon>Saccharomycotina</taxon>
        <taxon>Saccharomycetes</taxon>
        <taxon>Saccharomycetales</taxon>
        <taxon>Saccharomycetaceae</taxon>
        <taxon>Kluyveromyces</taxon>
    </lineage>
</organism>
<reference evidence="9 10" key="2">
    <citation type="submission" date="2019-11" db="EMBL/GenBank/DDBJ databases">
        <authorList>
            <person name="Lu H."/>
        </authorList>
    </citation>
    <scope>NUCLEOTIDE SEQUENCE [LARGE SCALE GENOMIC DNA]</scope>
    <source>
        <strain evidence="9 10">FIM1</strain>
    </source>
</reference>
<keyword evidence="3 6" id="KW-0813">Transport</keyword>
<dbReference type="InterPro" id="IPR011989">
    <property type="entry name" value="ARM-like"/>
</dbReference>
<keyword evidence="10" id="KW-1185">Reference proteome</keyword>
<gene>
    <name evidence="9" type="primary">APL1</name>
    <name evidence="9" type="ORF">FIM1_4859</name>
</gene>
<dbReference type="EMBL" id="CP015060">
    <property type="protein sequence ID" value="QGN17652.1"/>
    <property type="molecule type" value="Genomic_DNA"/>
</dbReference>
<dbReference type="SUPFAM" id="SSF48371">
    <property type="entry name" value="ARM repeat"/>
    <property type="match status" value="1"/>
</dbReference>
<proteinExistence type="inferred from homology"/>
<name>A0ABX6F0X1_KLUMA</name>
<comment type="similarity">
    <text evidence="2 6">Belongs to the adaptor complexes large subunit family.</text>
</comment>
<evidence type="ECO:0000256" key="3">
    <source>
        <dbReference type="ARBA" id="ARBA00022448"/>
    </source>
</evidence>
<evidence type="ECO:0000313" key="10">
    <source>
        <dbReference type="Proteomes" id="UP000422736"/>
    </source>
</evidence>
<dbReference type="Pfam" id="PF01602">
    <property type="entry name" value="Adaptin_N"/>
    <property type="match status" value="1"/>
</dbReference>
<evidence type="ECO:0000256" key="7">
    <source>
        <dbReference type="SAM" id="MobiDB-lite"/>
    </source>
</evidence>
<dbReference type="InterPro" id="IPR016342">
    <property type="entry name" value="AP_complex_bsu_1_2_4"/>
</dbReference>
<evidence type="ECO:0000259" key="8">
    <source>
        <dbReference type="Pfam" id="PF01602"/>
    </source>
</evidence>
<feature type="domain" description="Clathrin/coatomer adaptor adaptin-like N-terminal" evidence="8">
    <location>
        <begin position="25"/>
        <end position="540"/>
    </location>
</feature>
<dbReference type="InterPro" id="IPR016024">
    <property type="entry name" value="ARM-type_fold"/>
</dbReference>
<evidence type="ECO:0000313" key="9">
    <source>
        <dbReference type="EMBL" id="QGN17652.1"/>
    </source>
</evidence>
<evidence type="ECO:0000256" key="5">
    <source>
        <dbReference type="ARBA" id="ARBA00023136"/>
    </source>
</evidence>
<evidence type="ECO:0000256" key="6">
    <source>
        <dbReference type="PIRNR" id="PIRNR002291"/>
    </source>
</evidence>
<evidence type="ECO:0000256" key="4">
    <source>
        <dbReference type="ARBA" id="ARBA00022927"/>
    </source>
</evidence>
<dbReference type="Gene3D" id="1.25.10.10">
    <property type="entry name" value="Leucine-rich Repeat Variant"/>
    <property type="match status" value="1"/>
</dbReference>
<dbReference type="PIRSF" id="PIRSF002291">
    <property type="entry name" value="AP_complex_beta"/>
    <property type="match status" value="1"/>
</dbReference>
<protein>
    <recommendedName>
        <fullName evidence="6">AP complex subunit beta</fullName>
    </recommendedName>
</protein>
<reference evidence="9 10" key="1">
    <citation type="submission" date="2016-03" db="EMBL/GenBank/DDBJ databases">
        <title>How can Kluyveromyces marxianus grow so fast - potential evolutionary course in Saccharomyces Complex revealed by comparative genomics.</title>
        <authorList>
            <person name="Mo W."/>
            <person name="Lu W."/>
            <person name="Yang X."/>
            <person name="Qi J."/>
            <person name="Lv H."/>
        </authorList>
    </citation>
    <scope>NUCLEOTIDE SEQUENCE [LARGE SCALE GENOMIC DNA]</scope>
    <source>
        <strain evidence="9 10">FIM1</strain>
    </source>
</reference>
<keyword evidence="5 6" id="KW-0472">Membrane</keyword>
<feature type="compositionally biased region" description="Low complexity" evidence="7">
    <location>
        <begin position="636"/>
        <end position="648"/>
    </location>
</feature>
<dbReference type="InterPro" id="IPR002553">
    <property type="entry name" value="Clathrin/coatomer_adapt-like_N"/>
</dbReference>
<feature type="region of interest" description="Disordered" evidence="7">
    <location>
        <begin position="636"/>
        <end position="659"/>
    </location>
</feature>
<keyword evidence="4 6" id="KW-0653">Protein transport</keyword>
<sequence length="697" mass="79810">MSESKVFYKYKAHELRGELASDSGKLKVSMRRKLFLKKVIANLVMGNYFEMGQLFVDVLRVWNSESDLEIKRMCHQYMCTLMPSNPEQLDMILPLILNDLRSNSEELCIIALRTLTTFNEPSYLQEASQNIKKLIMATNDVSVPLRKTALFSLVKLDQKDHERAMELYYFIIDMLDYGKEDPTILVAAATVIDDIHQRHPDMKPFDITHNICFNLMELLGKINEWDTAKIFDILTVNYVPKSHDEAHQLIEMSVPKLLNLNSSVVLNAMKFIFYVTNYVDSIDEKVLKKLSSSITALLNKPPETQFLVLRNVILLLLAREEPLIKLEPSYFFVEYSDPTYIKDTKLEILYLLADEEHTPHILDELKSQATDIDIQMSKKSIRAIGNLAVKYEHASQYSVDVLLELLEFGVDYISQEVISMLKNVLRKYPNQFSYIVPTVVKYVDSTQDSESKCAMIWIVTNYYKYLERPLDVFRIFSDNFAEETLEVQLILLNSVVKFFCTHQSKETEKLCLKVLKEATEVNDNPDLRDNAYLYWRLLSLSGNPAETMFNNDVVKDIINGELPIIEINTKLDPAVREELELNIGSILSVYLKPVSQVFRGATPKRLPLSDILNVDKSDLSVISDPSSGNFVGIFSGSESSRKSSSPVKKMSDYDKPAENVIPLKDRRKSSLSVSANKLAKKPSMLVRRLTLKKPFSG</sequence>